<dbReference type="PANTHER" id="PTHR37957">
    <property type="entry name" value="BLR7070 PROTEIN"/>
    <property type="match status" value="1"/>
</dbReference>
<dbReference type="OrthoDB" id="425936at2759"/>
<feature type="domain" description="Phytase-like" evidence="2">
    <location>
        <begin position="159"/>
        <end position="373"/>
    </location>
</feature>
<protein>
    <recommendedName>
        <fullName evidence="2">Phytase-like domain-containing protein</fullName>
    </recommendedName>
</protein>
<accession>A0A2G8S1E4</accession>
<dbReference type="Proteomes" id="UP000230002">
    <property type="component" value="Unassembled WGS sequence"/>
</dbReference>
<feature type="signal peptide" evidence="1">
    <location>
        <begin position="1"/>
        <end position="22"/>
    </location>
</feature>
<dbReference type="InterPro" id="IPR027372">
    <property type="entry name" value="Phytase-like_dom"/>
</dbReference>
<dbReference type="AlphaFoldDB" id="A0A2G8S1E4"/>
<dbReference type="PANTHER" id="PTHR37957:SF1">
    <property type="entry name" value="PHYTASE-LIKE DOMAIN-CONTAINING PROTEIN"/>
    <property type="match status" value="1"/>
</dbReference>
<dbReference type="STRING" id="1077348.A0A2G8S1E4"/>
<dbReference type="Pfam" id="PF13449">
    <property type="entry name" value="Phytase-like"/>
    <property type="match status" value="1"/>
</dbReference>
<keyword evidence="4" id="KW-1185">Reference proteome</keyword>
<dbReference type="EMBL" id="AYKW01000034">
    <property type="protein sequence ID" value="PIL27557.1"/>
    <property type="molecule type" value="Genomic_DNA"/>
</dbReference>
<evidence type="ECO:0000313" key="4">
    <source>
        <dbReference type="Proteomes" id="UP000230002"/>
    </source>
</evidence>
<evidence type="ECO:0000313" key="3">
    <source>
        <dbReference type="EMBL" id="PIL27557.1"/>
    </source>
</evidence>
<gene>
    <name evidence="3" type="ORF">GSI_10708</name>
</gene>
<proteinExistence type="predicted"/>
<evidence type="ECO:0000256" key="1">
    <source>
        <dbReference type="SAM" id="SignalP"/>
    </source>
</evidence>
<keyword evidence="1" id="KW-0732">Signal</keyword>
<comment type="caution">
    <text evidence="3">The sequence shown here is derived from an EMBL/GenBank/DDBJ whole genome shotgun (WGS) entry which is preliminary data.</text>
</comment>
<name>A0A2G8S1E4_9APHY</name>
<evidence type="ECO:0000259" key="2">
    <source>
        <dbReference type="Pfam" id="PF13449"/>
    </source>
</evidence>
<organism evidence="3 4">
    <name type="scientific">Ganoderma sinense ZZ0214-1</name>
    <dbReference type="NCBI Taxonomy" id="1077348"/>
    <lineage>
        <taxon>Eukaryota</taxon>
        <taxon>Fungi</taxon>
        <taxon>Dikarya</taxon>
        <taxon>Basidiomycota</taxon>
        <taxon>Agaricomycotina</taxon>
        <taxon>Agaricomycetes</taxon>
        <taxon>Polyporales</taxon>
        <taxon>Polyporaceae</taxon>
        <taxon>Ganoderma</taxon>
    </lineage>
</organism>
<dbReference type="SUPFAM" id="SSF63829">
    <property type="entry name" value="Calcium-dependent phosphotriesterase"/>
    <property type="match status" value="1"/>
</dbReference>
<feature type="chain" id="PRO_5013863146" description="Phytase-like domain-containing protein" evidence="1">
    <location>
        <begin position="23"/>
        <end position="495"/>
    </location>
</feature>
<sequence length="495" mass="53031">MMTVSFVWILAALSLQAGTSYGRPSRTRRDEPDPIFAVPAEVGGKTYINKGLVGFGLIPSNFTDSTGDTLGGIGSAIAIKPGSFTKNSNGTFTGTIIAQPDRGFNVDGTIDWQGRQQIIDFVLTPYYGTDNLDFSDGLKTLQLNYRETLLYTERNGSKTTGLDALAVRPATAMDPPLPEAPSNDHMSLDAEGLVVNADGSFWTSDEYGPYIYLFNVQGDLVQAIEPPQAIVPFIDGQLNFTSDTDPDTGRAGNQGFEGLTISADGSTLFALLQSATIQDGGDDKTTSRYTRLVAFDISSPLAAKPPLIGEWVVPLPQTKKGKTLASSELHLISENIFLALSRDGDGHGGDDSKSSYKQADLVDITDATDIHNTKFDDPSNPIAVNGDLDSSINPANYVSFVSFIDSVQLARFGVHNGDPVDQTLIDAKWESLALAPVGDSDYPDDYFLFTAADNDFITTQGISLGQPYNAGLDNDNQMMVYRVTLPGATVPGVTV</sequence>
<reference evidence="3 4" key="1">
    <citation type="journal article" date="2015" name="Sci. Rep.">
        <title>Chromosome-level genome map provides insights into diverse defense mechanisms in the medicinal fungus Ganoderma sinense.</title>
        <authorList>
            <person name="Zhu Y."/>
            <person name="Xu J."/>
            <person name="Sun C."/>
            <person name="Zhou S."/>
            <person name="Xu H."/>
            <person name="Nelson D.R."/>
            <person name="Qian J."/>
            <person name="Song J."/>
            <person name="Luo H."/>
            <person name="Xiang L."/>
            <person name="Li Y."/>
            <person name="Xu Z."/>
            <person name="Ji A."/>
            <person name="Wang L."/>
            <person name="Lu S."/>
            <person name="Hayward A."/>
            <person name="Sun W."/>
            <person name="Li X."/>
            <person name="Schwartz D.C."/>
            <person name="Wang Y."/>
            <person name="Chen S."/>
        </authorList>
    </citation>
    <scope>NUCLEOTIDE SEQUENCE [LARGE SCALE GENOMIC DNA]</scope>
    <source>
        <strain evidence="3 4">ZZ0214-1</strain>
    </source>
</reference>